<feature type="transmembrane region" description="Helical" evidence="1">
    <location>
        <begin position="62"/>
        <end position="81"/>
    </location>
</feature>
<evidence type="ECO:0000256" key="1">
    <source>
        <dbReference type="SAM" id="Phobius"/>
    </source>
</evidence>
<keyword evidence="1" id="KW-1133">Transmembrane helix</keyword>
<protein>
    <submittedName>
        <fullName evidence="2">Uncharacterized protein</fullName>
    </submittedName>
</protein>
<proteinExistence type="predicted"/>
<sequence>MAPCVCLTTLLFCSPRRYSLANLSAAPSLSINTTVCLPVGLSSIVPRALPPFPHRDMSVFDVLLPVAAPTYCICLDILCLLRDFL</sequence>
<keyword evidence="1" id="KW-0812">Transmembrane</keyword>
<dbReference type="KEGG" id="cne:CNH02505"/>
<keyword evidence="3" id="KW-1185">Reference proteome</keyword>
<evidence type="ECO:0000313" key="3">
    <source>
        <dbReference type="Proteomes" id="UP000002149"/>
    </source>
</evidence>
<dbReference type="RefSeq" id="XP_024514597.1">
    <property type="nucleotide sequence ID" value="XM_024658680.1"/>
</dbReference>
<dbReference type="VEuPathDB" id="FungiDB:CNH02505"/>
<dbReference type="InParanoid" id="A0A0S2M5Z3"/>
<dbReference type="GeneID" id="36393008"/>
<dbReference type="PaxDb" id="214684-A0A0S2M5Z3"/>
<organism evidence="2 3">
    <name type="scientific">Cryptococcus deneoformans (strain JEC21 / ATCC MYA-565)</name>
    <name type="common">Cryptococcus neoformans var. neoformans serotype D</name>
    <dbReference type="NCBI Taxonomy" id="214684"/>
    <lineage>
        <taxon>Eukaryota</taxon>
        <taxon>Fungi</taxon>
        <taxon>Dikarya</taxon>
        <taxon>Basidiomycota</taxon>
        <taxon>Agaricomycotina</taxon>
        <taxon>Tremellomycetes</taxon>
        <taxon>Tremellales</taxon>
        <taxon>Cryptococcaceae</taxon>
        <taxon>Cryptococcus</taxon>
        <taxon>Cryptococcus neoformans species complex</taxon>
    </lineage>
</organism>
<dbReference type="Proteomes" id="UP000002149">
    <property type="component" value="Chromosome 8"/>
</dbReference>
<keyword evidence="1" id="KW-0472">Membrane</keyword>
<gene>
    <name evidence="2" type="ordered locus">CNH02505</name>
</gene>
<reference evidence="2 3" key="1">
    <citation type="journal article" date="2005" name="Science">
        <title>The genome of the basidiomycetous yeast and human pathogen Cryptococcus neoformans.</title>
        <authorList>
            <person name="Loftus B.J."/>
            <person name="Fung E."/>
            <person name="Roncaglia P."/>
            <person name="Rowley D."/>
            <person name="Amedeo P."/>
            <person name="Bruno D."/>
            <person name="Vamathevan J."/>
            <person name="Miranda M."/>
            <person name="Anderson I.J."/>
            <person name="Fraser J.A."/>
            <person name="Allen J.E."/>
            <person name="Bosdet I.E."/>
            <person name="Brent M.R."/>
            <person name="Chiu R."/>
            <person name="Doering T.L."/>
            <person name="Donlin M.J."/>
            <person name="D'Souza C.A."/>
            <person name="Fox D.S."/>
            <person name="Grinberg V."/>
            <person name="Fu J."/>
            <person name="Fukushima M."/>
            <person name="Haas B.J."/>
            <person name="Huang J.C."/>
            <person name="Janbon G."/>
            <person name="Jones S.J."/>
            <person name="Koo H.L."/>
            <person name="Krzywinski M.I."/>
            <person name="Kwon-Chung J.K."/>
            <person name="Lengeler K.B."/>
            <person name="Maiti R."/>
            <person name="Marra M.A."/>
            <person name="Marra R.E."/>
            <person name="Mathewson C.A."/>
            <person name="Mitchell T.G."/>
            <person name="Pertea M."/>
            <person name="Riggs F.R."/>
            <person name="Salzberg S.L."/>
            <person name="Schein J.E."/>
            <person name="Shvartsbeyn A."/>
            <person name="Shin H."/>
            <person name="Shumway M."/>
            <person name="Specht C.A."/>
            <person name="Suh B.B."/>
            <person name="Tenney A."/>
            <person name="Utterback T.R."/>
            <person name="Wickes B.L."/>
            <person name="Wortman J.R."/>
            <person name="Wye N.H."/>
            <person name="Kronstad J.W."/>
            <person name="Lodge J.K."/>
            <person name="Heitman J."/>
            <person name="Davis R.W."/>
            <person name="Fraser C.M."/>
            <person name="Hyman R.W."/>
        </authorList>
    </citation>
    <scope>NUCLEOTIDE SEQUENCE [LARGE SCALE GENOMIC DNA]</scope>
    <source>
        <strain evidence="3">JEC21 / ATCC MYA-565</strain>
    </source>
</reference>
<dbReference type="EMBL" id="AE017348">
    <property type="protein sequence ID" value="ALO69514.1"/>
    <property type="molecule type" value="Genomic_DNA"/>
</dbReference>
<name>A0A0S2M5Z3_CRYD1</name>
<dbReference type="AlphaFoldDB" id="A0A0S2M5Z3"/>
<evidence type="ECO:0000313" key="2">
    <source>
        <dbReference type="EMBL" id="ALO69514.1"/>
    </source>
</evidence>
<accession>A0A0S2M5Z3</accession>